<dbReference type="InterPro" id="IPR050090">
    <property type="entry name" value="Tyrosine_recombinase_XerCD"/>
</dbReference>
<evidence type="ECO:0000313" key="7">
    <source>
        <dbReference type="Proteomes" id="UP000277498"/>
    </source>
</evidence>
<keyword evidence="4" id="KW-0233">DNA recombination</keyword>
<dbReference type="SUPFAM" id="SSF47823">
    <property type="entry name" value="lambda integrase-like, N-terminal domain"/>
    <property type="match status" value="1"/>
</dbReference>
<dbReference type="PANTHER" id="PTHR30349">
    <property type="entry name" value="PHAGE INTEGRASE-RELATED"/>
    <property type="match status" value="1"/>
</dbReference>
<dbReference type="EMBL" id="UXAW01000142">
    <property type="protein sequence ID" value="VDC33994.1"/>
    <property type="molecule type" value="Genomic_DNA"/>
</dbReference>
<protein>
    <submittedName>
        <fullName evidence="6">Site-specific tyrosine recombinase XerC</fullName>
    </submittedName>
</protein>
<dbReference type="GO" id="GO:0006310">
    <property type="term" value="P:DNA recombination"/>
    <property type="evidence" value="ECO:0007669"/>
    <property type="project" value="UniProtKB-KW"/>
</dbReference>
<comment type="similarity">
    <text evidence="1">Belongs to the 'phage' integrase family.</text>
</comment>
<gene>
    <name evidence="6" type="ORF">XINFAN_04192</name>
</gene>
<keyword evidence="7" id="KW-1185">Reference proteome</keyword>
<dbReference type="GO" id="GO:0003677">
    <property type="term" value="F:DNA binding"/>
    <property type="evidence" value="ECO:0007669"/>
    <property type="project" value="UniProtKB-KW"/>
</dbReference>
<dbReference type="Gene3D" id="1.10.443.10">
    <property type="entry name" value="Intergrase catalytic core"/>
    <property type="match status" value="1"/>
</dbReference>
<evidence type="ECO:0000313" key="6">
    <source>
        <dbReference type="EMBL" id="VDC33994.1"/>
    </source>
</evidence>
<proteinExistence type="inferred from homology"/>
<keyword evidence="2" id="KW-0229">DNA integration</keyword>
<evidence type="ECO:0000259" key="5">
    <source>
        <dbReference type="PROSITE" id="PS51898"/>
    </source>
</evidence>
<dbReference type="PROSITE" id="PS51898">
    <property type="entry name" value="TYR_RECOMBINASE"/>
    <property type="match status" value="1"/>
</dbReference>
<dbReference type="RefSeq" id="WP_124088848.1">
    <property type="nucleotide sequence ID" value="NZ_UXAW01000142.1"/>
</dbReference>
<feature type="domain" description="Tyr recombinase" evidence="5">
    <location>
        <begin position="157"/>
        <end position="354"/>
    </location>
</feature>
<dbReference type="Proteomes" id="UP000277498">
    <property type="component" value="Unassembled WGS sequence"/>
</dbReference>
<dbReference type="GO" id="GO:0015074">
    <property type="term" value="P:DNA integration"/>
    <property type="evidence" value="ECO:0007669"/>
    <property type="project" value="UniProtKB-KW"/>
</dbReference>
<name>A0A3P5XGI1_9RHOB</name>
<evidence type="ECO:0000256" key="4">
    <source>
        <dbReference type="ARBA" id="ARBA00023172"/>
    </source>
</evidence>
<dbReference type="AlphaFoldDB" id="A0A3P5XGI1"/>
<dbReference type="Gene3D" id="1.10.150.130">
    <property type="match status" value="1"/>
</dbReference>
<organism evidence="6 7">
    <name type="scientific">Pseudogemmobacter humi</name>
    <dbReference type="NCBI Taxonomy" id="2483812"/>
    <lineage>
        <taxon>Bacteria</taxon>
        <taxon>Pseudomonadati</taxon>
        <taxon>Pseudomonadota</taxon>
        <taxon>Alphaproteobacteria</taxon>
        <taxon>Rhodobacterales</taxon>
        <taxon>Paracoccaceae</taxon>
        <taxon>Pseudogemmobacter</taxon>
    </lineage>
</organism>
<evidence type="ECO:0000256" key="1">
    <source>
        <dbReference type="ARBA" id="ARBA00008857"/>
    </source>
</evidence>
<dbReference type="InterPro" id="IPR010998">
    <property type="entry name" value="Integrase_recombinase_N"/>
</dbReference>
<keyword evidence="3" id="KW-0238">DNA-binding</keyword>
<dbReference type="SUPFAM" id="SSF56349">
    <property type="entry name" value="DNA breaking-rejoining enzymes"/>
    <property type="match status" value="1"/>
</dbReference>
<evidence type="ECO:0000256" key="2">
    <source>
        <dbReference type="ARBA" id="ARBA00022908"/>
    </source>
</evidence>
<evidence type="ECO:0000256" key="3">
    <source>
        <dbReference type="ARBA" id="ARBA00023125"/>
    </source>
</evidence>
<accession>A0A3P5XGI1</accession>
<dbReference type="PANTHER" id="PTHR30349:SF41">
    <property type="entry name" value="INTEGRASE_RECOMBINASE PROTEIN MJ0367-RELATED"/>
    <property type="match status" value="1"/>
</dbReference>
<dbReference type="OrthoDB" id="5513193at2"/>
<dbReference type="InterPro" id="IPR013762">
    <property type="entry name" value="Integrase-like_cat_sf"/>
</dbReference>
<sequence length="356" mass="38617">MKPPAKLRSAPLPSPVGLSQSDMDRLTELFVRGTPANTLRAWESDLGYITAWRQHRFGAGPHWPEREDVALAFVLDHSRDLAEAPAGDAARAAAEALIAAGLRRGLACPAPSTLDRRIASWRAFHRMRNFTSPFEAPILRETRAKARRAADRAPAPKSAHPVTREVLHQLMDAAGPGLRGLRDRAVLALGWASGGRRRSEIVALDVDDLDLTAFDAEGLVWLRLPGTKTTTRGDTPRLVLQGTPARTLVAWIDAAGLTSGPIFRRITRHDTLGRNRLSAVGVAEILRRLLRDAGLPAGWASPHGLRSGFLTQAARDGAPLQAAMKLSLHRSPQQAQKYYADVEITENPAAGLFDAG</sequence>
<dbReference type="InterPro" id="IPR002104">
    <property type="entry name" value="Integrase_catalytic"/>
</dbReference>
<dbReference type="Pfam" id="PF00589">
    <property type="entry name" value="Phage_integrase"/>
    <property type="match status" value="1"/>
</dbReference>
<reference evidence="6 7" key="1">
    <citation type="submission" date="2018-11" db="EMBL/GenBank/DDBJ databases">
        <authorList>
            <person name="Criscuolo A."/>
        </authorList>
    </citation>
    <scope>NUCLEOTIDE SEQUENCE [LARGE SCALE GENOMIC DNA]</scope>
    <source>
        <strain evidence="6">ACIP111625</strain>
    </source>
</reference>
<dbReference type="InterPro" id="IPR011010">
    <property type="entry name" value="DNA_brk_join_enz"/>
</dbReference>